<gene>
    <name evidence="1" type="ORF">COEREDRAFT_79181</name>
</gene>
<organism evidence="1 2">
    <name type="scientific">Coemansia reversa (strain ATCC 12441 / NRRL 1564)</name>
    <dbReference type="NCBI Taxonomy" id="763665"/>
    <lineage>
        <taxon>Eukaryota</taxon>
        <taxon>Fungi</taxon>
        <taxon>Fungi incertae sedis</taxon>
        <taxon>Zoopagomycota</taxon>
        <taxon>Kickxellomycotina</taxon>
        <taxon>Kickxellomycetes</taxon>
        <taxon>Kickxellales</taxon>
        <taxon>Kickxellaceae</taxon>
        <taxon>Coemansia</taxon>
    </lineage>
</organism>
<dbReference type="EMBL" id="KZ303487">
    <property type="protein sequence ID" value="PIA19227.1"/>
    <property type="molecule type" value="Genomic_DNA"/>
</dbReference>
<proteinExistence type="predicted"/>
<evidence type="ECO:0000313" key="1">
    <source>
        <dbReference type="EMBL" id="PIA19227.1"/>
    </source>
</evidence>
<keyword evidence="2" id="KW-1185">Reference proteome</keyword>
<dbReference type="Proteomes" id="UP000242474">
    <property type="component" value="Unassembled WGS sequence"/>
</dbReference>
<evidence type="ECO:0000313" key="2">
    <source>
        <dbReference type="Proteomes" id="UP000242474"/>
    </source>
</evidence>
<name>A0A2G5BKF5_COERN</name>
<sequence length="51" mass="5885">MATLKKIDLCLVTSDFNNWRPAPLKSSIHDAVRGGKQNQQYDLQSIRTRRI</sequence>
<dbReference type="AlphaFoldDB" id="A0A2G5BKF5"/>
<reference evidence="1 2" key="1">
    <citation type="journal article" date="2015" name="Genome Biol. Evol.">
        <title>Phylogenomic analyses indicate that early fungi evolved digesting cell walls of algal ancestors of land plants.</title>
        <authorList>
            <person name="Chang Y."/>
            <person name="Wang S."/>
            <person name="Sekimoto S."/>
            <person name="Aerts A.L."/>
            <person name="Choi C."/>
            <person name="Clum A."/>
            <person name="LaButti K.M."/>
            <person name="Lindquist E.A."/>
            <person name="Yee Ngan C."/>
            <person name="Ohm R.A."/>
            <person name="Salamov A.A."/>
            <person name="Grigoriev I.V."/>
            <person name="Spatafora J.W."/>
            <person name="Berbee M.L."/>
        </authorList>
    </citation>
    <scope>NUCLEOTIDE SEQUENCE [LARGE SCALE GENOMIC DNA]</scope>
    <source>
        <strain evidence="1 2">NRRL 1564</strain>
    </source>
</reference>
<accession>A0A2G5BKF5</accession>
<protein>
    <submittedName>
        <fullName evidence="1">Uncharacterized protein</fullName>
    </submittedName>
</protein>